<evidence type="ECO:0000256" key="6">
    <source>
        <dbReference type="SAM" id="Phobius"/>
    </source>
</evidence>
<dbReference type="InterPro" id="IPR012551">
    <property type="entry name" value="DUF1707_SHOCT-like"/>
</dbReference>
<accession>A0A918XHJ7</accession>
<gene>
    <name evidence="8" type="ORF">GCM10007147_35340</name>
</gene>
<dbReference type="EMBL" id="BMXL01000022">
    <property type="protein sequence ID" value="GHD32087.1"/>
    <property type="molecule type" value="Genomic_DNA"/>
</dbReference>
<evidence type="ECO:0000256" key="1">
    <source>
        <dbReference type="ARBA" id="ARBA00004141"/>
    </source>
</evidence>
<keyword evidence="4 6" id="KW-0472">Membrane</keyword>
<keyword evidence="3 6" id="KW-1133">Transmembrane helix</keyword>
<dbReference type="PANTHER" id="PTHR40763">
    <property type="entry name" value="MEMBRANE PROTEIN-RELATED"/>
    <property type="match status" value="1"/>
</dbReference>
<evidence type="ECO:0000256" key="3">
    <source>
        <dbReference type="ARBA" id="ARBA00022989"/>
    </source>
</evidence>
<dbReference type="Pfam" id="PF09685">
    <property type="entry name" value="MamF_MmsF"/>
    <property type="match status" value="1"/>
</dbReference>
<evidence type="ECO:0000256" key="5">
    <source>
        <dbReference type="SAM" id="MobiDB-lite"/>
    </source>
</evidence>
<keyword evidence="2 6" id="KW-0812">Transmembrane</keyword>
<protein>
    <recommendedName>
        <fullName evidence="7">DUF1707 domain-containing protein</fullName>
    </recommendedName>
</protein>
<evidence type="ECO:0000259" key="7">
    <source>
        <dbReference type="Pfam" id="PF08044"/>
    </source>
</evidence>
<proteinExistence type="predicted"/>
<feature type="region of interest" description="Disordered" evidence="5">
    <location>
        <begin position="78"/>
        <end position="99"/>
    </location>
</feature>
<feature type="transmembrane region" description="Helical" evidence="6">
    <location>
        <begin position="179"/>
        <end position="212"/>
    </location>
</feature>
<sequence>MAVDEHRGHTNRPRPYGGGSPETRLSHADRDAVAELLQEAYSKGQLDENEFEQRVDAAMGAKYPSELEHLTMDLGPVRFPQSDGRAASGGEEGQETSPVQRVVSAAGHASHYYLPFVVPLLLVAVSDNMSWYVRRQAMEALNFQLFCVIAGTASTLLITPVALFWALGSVAMTGAPAVLLGVLLAVPVAVLLYCLTGWLVMPAVAGIASLMGKNWHYPMFFRLLKDK</sequence>
<name>A0A918XHJ7_9ACTN</name>
<organism evidence="8 9">
    <name type="scientific">Nocardiopsis kunsanensis</name>
    <dbReference type="NCBI Taxonomy" id="141693"/>
    <lineage>
        <taxon>Bacteria</taxon>
        <taxon>Bacillati</taxon>
        <taxon>Actinomycetota</taxon>
        <taxon>Actinomycetes</taxon>
        <taxon>Streptosporangiales</taxon>
        <taxon>Nocardiopsidaceae</taxon>
        <taxon>Nocardiopsis</taxon>
    </lineage>
</organism>
<comment type="caution">
    <text evidence="8">The sequence shown here is derived from an EMBL/GenBank/DDBJ whole genome shotgun (WGS) entry which is preliminary data.</text>
</comment>
<dbReference type="AlphaFoldDB" id="A0A918XHJ7"/>
<comment type="subcellular location">
    <subcellularLocation>
        <location evidence="1">Membrane</location>
        <topology evidence="1">Multi-pass membrane protein</topology>
    </subcellularLocation>
</comment>
<evidence type="ECO:0000313" key="9">
    <source>
        <dbReference type="Proteomes" id="UP000654947"/>
    </source>
</evidence>
<dbReference type="InterPro" id="IPR019109">
    <property type="entry name" value="MamF_MmsF"/>
</dbReference>
<keyword evidence="9" id="KW-1185">Reference proteome</keyword>
<evidence type="ECO:0000313" key="8">
    <source>
        <dbReference type="EMBL" id="GHD32087.1"/>
    </source>
</evidence>
<dbReference type="Pfam" id="PF08044">
    <property type="entry name" value="DUF1707"/>
    <property type="match status" value="1"/>
</dbReference>
<evidence type="ECO:0000256" key="2">
    <source>
        <dbReference type="ARBA" id="ARBA00022692"/>
    </source>
</evidence>
<dbReference type="Proteomes" id="UP000654947">
    <property type="component" value="Unassembled WGS sequence"/>
</dbReference>
<reference evidence="8 9" key="1">
    <citation type="journal article" date="2014" name="Int. J. Syst. Evol. Microbiol.">
        <title>Complete genome sequence of Corynebacterium casei LMG S-19264T (=DSM 44701T), isolated from a smear-ripened cheese.</title>
        <authorList>
            <consortium name="US DOE Joint Genome Institute (JGI-PGF)"/>
            <person name="Walter F."/>
            <person name="Albersmeier A."/>
            <person name="Kalinowski J."/>
            <person name="Ruckert C."/>
        </authorList>
    </citation>
    <scope>NUCLEOTIDE SEQUENCE [LARGE SCALE GENOMIC DNA]</scope>
    <source>
        <strain evidence="8 9">KCTC 19473</strain>
    </source>
</reference>
<feature type="transmembrane region" description="Helical" evidence="6">
    <location>
        <begin position="145"/>
        <end position="167"/>
    </location>
</feature>
<evidence type="ECO:0000256" key="4">
    <source>
        <dbReference type="ARBA" id="ARBA00023136"/>
    </source>
</evidence>
<feature type="region of interest" description="Disordered" evidence="5">
    <location>
        <begin position="1"/>
        <end position="30"/>
    </location>
</feature>
<dbReference type="PANTHER" id="PTHR40763:SF4">
    <property type="entry name" value="DUF1707 DOMAIN-CONTAINING PROTEIN"/>
    <property type="match status" value="1"/>
</dbReference>
<feature type="domain" description="DUF1707" evidence="7">
    <location>
        <begin position="23"/>
        <end position="74"/>
    </location>
</feature>